<dbReference type="Pfam" id="PF08972">
    <property type="entry name" value="DUF1902"/>
    <property type="match status" value="1"/>
</dbReference>
<dbReference type="InterPro" id="IPR035069">
    <property type="entry name" value="TTHA1013/TTHA0281-like"/>
</dbReference>
<proteinExistence type="predicted"/>
<sequence>MPRSEFIVRVEWDDEAGVWYVSDSDLPGLVAEAETVDALREKVIARAPELAELNRHLIDWEPDEDIPVHLMVERLDRIRVPS</sequence>
<dbReference type="SUPFAM" id="SSF143100">
    <property type="entry name" value="TTHA1013/TTHA0281-like"/>
    <property type="match status" value="1"/>
</dbReference>
<gene>
    <name evidence="2" type="ORF">CKO21_05855</name>
</gene>
<dbReference type="RefSeq" id="WP_027287240.1">
    <property type="nucleotide sequence ID" value="NZ_NRRE01000020.1"/>
</dbReference>
<evidence type="ECO:0000313" key="2">
    <source>
        <dbReference type="EMBL" id="MBK1696766.1"/>
    </source>
</evidence>
<dbReference type="Proteomes" id="UP000778970">
    <property type="component" value="Unassembled WGS sequence"/>
</dbReference>
<organism evidence="2 3">
    <name type="scientific">Rhodovibrio salinarum</name>
    <dbReference type="NCBI Taxonomy" id="1087"/>
    <lineage>
        <taxon>Bacteria</taxon>
        <taxon>Pseudomonadati</taxon>
        <taxon>Pseudomonadota</taxon>
        <taxon>Alphaproteobacteria</taxon>
        <taxon>Rhodospirillales</taxon>
        <taxon>Rhodovibrionaceae</taxon>
        <taxon>Rhodovibrio</taxon>
    </lineage>
</organism>
<evidence type="ECO:0000313" key="3">
    <source>
        <dbReference type="Proteomes" id="UP000778970"/>
    </source>
</evidence>
<reference evidence="2" key="2">
    <citation type="journal article" date="2020" name="Microorganisms">
        <title>Osmotic Adaptation and Compatible Solute Biosynthesis of Phototrophic Bacteria as Revealed from Genome Analyses.</title>
        <authorList>
            <person name="Imhoff J.F."/>
            <person name="Rahn T."/>
            <person name="Kunzel S."/>
            <person name="Keller A."/>
            <person name="Neulinger S.C."/>
        </authorList>
    </citation>
    <scope>NUCLEOTIDE SEQUENCE</scope>
    <source>
        <strain evidence="2">DSM 9154</strain>
    </source>
</reference>
<reference evidence="2" key="1">
    <citation type="submission" date="2017-08" db="EMBL/GenBank/DDBJ databases">
        <authorList>
            <person name="Imhoff J.F."/>
            <person name="Rahn T."/>
            <person name="Kuenzel S."/>
            <person name="Neulinger S.C."/>
        </authorList>
    </citation>
    <scope>NUCLEOTIDE SEQUENCE</scope>
    <source>
        <strain evidence="2">DSM 9154</strain>
    </source>
</reference>
<dbReference type="EMBL" id="NRRE01000020">
    <property type="protein sequence ID" value="MBK1696766.1"/>
    <property type="molecule type" value="Genomic_DNA"/>
</dbReference>
<comment type="caution">
    <text evidence="2">The sequence shown here is derived from an EMBL/GenBank/DDBJ whole genome shotgun (WGS) entry which is preliminary data.</text>
</comment>
<dbReference type="Gene3D" id="3.30.2390.10">
    <property type="entry name" value="TTHA1013-like"/>
    <property type="match status" value="1"/>
</dbReference>
<feature type="domain" description="DUF1902" evidence="1">
    <location>
        <begin position="5"/>
        <end position="80"/>
    </location>
</feature>
<evidence type="ECO:0000259" key="1">
    <source>
        <dbReference type="Pfam" id="PF08972"/>
    </source>
</evidence>
<keyword evidence="3" id="KW-1185">Reference proteome</keyword>
<dbReference type="InterPro" id="IPR015066">
    <property type="entry name" value="DUF1902"/>
</dbReference>
<protein>
    <submittedName>
        <fullName evidence="2">DUF1902 domain-containing protein</fullName>
    </submittedName>
</protein>
<name>A0A934QGV2_9PROT</name>
<dbReference type="AlphaFoldDB" id="A0A934QGV2"/>
<accession>A0A934QGV2</accession>